<reference evidence="7" key="2">
    <citation type="submission" date="2025-09" db="UniProtKB">
        <authorList>
            <consortium name="Ensembl"/>
        </authorList>
    </citation>
    <scope>IDENTIFICATION</scope>
</reference>
<evidence type="ECO:0000256" key="2">
    <source>
        <dbReference type="ARBA" id="ARBA00009646"/>
    </source>
</evidence>
<dbReference type="InterPro" id="IPR001064">
    <property type="entry name" value="Beta/gamma_crystallin"/>
</dbReference>
<keyword evidence="8" id="KW-1185">Reference proteome</keyword>
<dbReference type="GO" id="GO:0005212">
    <property type="term" value="F:structural constituent of eye lens"/>
    <property type="evidence" value="ECO:0007669"/>
    <property type="project" value="UniProtKB-KW"/>
</dbReference>
<evidence type="ECO:0000256" key="4">
    <source>
        <dbReference type="ARBA" id="ARBA00022613"/>
    </source>
</evidence>
<dbReference type="SMART" id="SM00247">
    <property type="entry name" value="XTALbg"/>
    <property type="match status" value="2"/>
</dbReference>
<feature type="domain" description="Beta/gamma crystallin 'Greek key'" evidence="6">
    <location>
        <begin position="138"/>
        <end position="180"/>
    </location>
</feature>
<dbReference type="FunFam" id="2.60.20.10:FF:000007">
    <property type="entry name" value="Crystallin gamma N"/>
    <property type="match status" value="1"/>
</dbReference>
<proteinExistence type="inferred from homology"/>
<accession>A0A3Q2Y152</accession>
<dbReference type="GO" id="GO:0007601">
    <property type="term" value="P:visual perception"/>
    <property type="evidence" value="ECO:0007669"/>
    <property type="project" value="TreeGrafter"/>
</dbReference>
<dbReference type="GeneID" id="109524046"/>
<evidence type="ECO:0000256" key="3">
    <source>
        <dbReference type="ARBA" id="ARBA00011245"/>
    </source>
</evidence>
<evidence type="ECO:0000256" key="1">
    <source>
        <dbReference type="ARBA" id="ARBA00003689"/>
    </source>
</evidence>
<dbReference type="STRING" id="109280.ENSHCOP00000011085"/>
<feature type="domain" description="Beta/gamma crystallin 'Greek key'" evidence="6">
    <location>
        <begin position="6"/>
        <end position="46"/>
    </location>
</feature>
<organism evidence="7 8">
    <name type="scientific">Hippocampus comes</name>
    <name type="common">Tiger tail seahorse</name>
    <dbReference type="NCBI Taxonomy" id="109280"/>
    <lineage>
        <taxon>Eukaryota</taxon>
        <taxon>Metazoa</taxon>
        <taxon>Chordata</taxon>
        <taxon>Craniata</taxon>
        <taxon>Vertebrata</taxon>
        <taxon>Euteleostomi</taxon>
        <taxon>Actinopterygii</taxon>
        <taxon>Neopterygii</taxon>
        <taxon>Teleostei</taxon>
        <taxon>Neoteleostei</taxon>
        <taxon>Acanthomorphata</taxon>
        <taxon>Syngnathiaria</taxon>
        <taxon>Syngnathiformes</taxon>
        <taxon>Syngnathoidei</taxon>
        <taxon>Syngnathidae</taxon>
        <taxon>Hippocampus</taxon>
    </lineage>
</organism>
<dbReference type="GO" id="GO:0002088">
    <property type="term" value="P:lens development in camera-type eye"/>
    <property type="evidence" value="ECO:0007669"/>
    <property type="project" value="TreeGrafter"/>
</dbReference>
<dbReference type="SUPFAM" id="SSF49695">
    <property type="entry name" value="gamma-Crystallin-like"/>
    <property type="match status" value="1"/>
</dbReference>
<sequence length="183" mass="21076">MSQSSGKIVLYEGKNFTGRKLEVLSSCDNFQERGLVNRVNSVRVESGAFVCFDHPDFKGQQYILERGEYPEFQRWSALNDHMGSCRPIRMHGEHYRLEVFEGDSFSGQHVELSEDCPLLQARGLTKSCIKSLKVYGDGAWVLYEEPNYRGRMYVVERGSYGSHTEWQADNPKIQSARRVANYF</sequence>
<dbReference type="Ensembl" id="ENSHCOT00000026428.1">
    <property type="protein sequence ID" value="ENSHCOP00000011085.1"/>
    <property type="gene ID" value="ENSHCOG00000013827.1"/>
</dbReference>
<dbReference type="Gene3D" id="2.60.20.10">
    <property type="entry name" value="Crystallins"/>
    <property type="match status" value="2"/>
</dbReference>
<dbReference type="GeneTree" id="ENSGT00940000159301"/>
<comment type="subunit">
    <text evidence="3">Monomer.</text>
</comment>
<dbReference type="PANTHER" id="PTHR11818:SF22">
    <property type="entry name" value="GAMMA-CRYSTALLIN N"/>
    <property type="match status" value="1"/>
</dbReference>
<reference evidence="7" key="1">
    <citation type="submission" date="2025-08" db="UniProtKB">
        <authorList>
            <consortium name="Ensembl"/>
        </authorList>
    </citation>
    <scope>IDENTIFICATION</scope>
</reference>
<keyword evidence="4" id="KW-0273">Eye lens protein</keyword>
<dbReference type="InterPro" id="IPR011024">
    <property type="entry name" value="G_crystallin-like"/>
</dbReference>
<comment type="similarity">
    <text evidence="2">Belongs to the beta/gamma-crystallin family.</text>
</comment>
<dbReference type="FunFam" id="2.60.20.10:FF:000003">
    <property type="entry name" value="Crystallin gamma S"/>
    <property type="match status" value="1"/>
</dbReference>
<dbReference type="AlphaFoldDB" id="A0A3Q2Y152"/>
<dbReference type="KEGG" id="hcq:109524046"/>
<dbReference type="PRINTS" id="PR01367">
    <property type="entry name" value="BGCRYSTALLIN"/>
</dbReference>
<evidence type="ECO:0000313" key="8">
    <source>
        <dbReference type="Proteomes" id="UP000264820"/>
    </source>
</evidence>
<dbReference type="PROSITE" id="PS50915">
    <property type="entry name" value="CRYSTALLIN_BETA_GAMMA"/>
    <property type="match status" value="3"/>
</dbReference>
<dbReference type="OMA" id="MHGEHFH"/>
<evidence type="ECO:0000259" key="6">
    <source>
        <dbReference type="PROSITE" id="PS50915"/>
    </source>
</evidence>
<evidence type="ECO:0000256" key="5">
    <source>
        <dbReference type="ARBA" id="ARBA00022737"/>
    </source>
</evidence>
<dbReference type="Pfam" id="PF00030">
    <property type="entry name" value="Crystall"/>
    <property type="match status" value="2"/>
</dbReference>
<evidence type="ECO:0000313" key="7">
    <source>
        <dbReference type="Ensembl" id="ENSHCOP00000011085.1"/>
    </source>
</evidence>
<dbReference type="PANTHER" id="PTHR11818">
    <property type="entry name" value="BETA/GAMMA CRYSTALLIN"/>
    <property type="match status" value="1"/>
</dbReference>
<comment type="function">
    <text evidence="1">Crystallins are the dominant structural components of the vertebrate eye lens.</text>
</comment>
<dbReference type="InterPro" id="IPR050252">
    <property type="entry name" value="Beta/Gamma-Crystallin"/>
</dbReference>
<protein>
    <submittedName>
        <fullName evidence="7">Crystallin, gamma N1</fullName>
    </submittedName>
</protein>
<dbReference type="OrthoDB" id="5976022at2759"/>
<feature type="domain" description="Beta/gamma crystallin 'Greek key'" evidence="6">
    <location>
        <begin position="47"/>
        <end position="89"/>
    </location>
</feature>
<dbReference type="Proteomes" id="UP000264820">
    <property type="component" value="Unplaced"/>
</dbReference>
<keyword evidence="5" id="KW-0677">Repeat</keyword>
<dbReference type="RefSeq" id="XP_019739176.1">
    <property type="nucleotide sequence ID" value="XM_019883617.1"/>
</dbReference>
<name>A0A3Q2Y152_HIPCM</name>